<accession>A0A4V3IFE1</accession>
<evidence type="ECO:0000256" key="3">
    <source>
        <dbReference type="ARBA" id="ARBA00023125"/>
    </source>
</evidence>
<dbReference type="InterPro" id="IPR044068">
    <property type="entry name" value="CB"/>
</dbReference>
<dbReference type="Proteomes" id="UP000298412">
    <property type="component" value="Unassembled WGS sequence"/>
</dbReference>
<evidence type="ECO:0000259" key="6">
    <source>
        <dbReference type="PROSITE" id="PS51898"/>
    </source>
</evidence>
<dbReference type="RefSeq" id="WP_134565347.1">
    <property type="nucleotide sequence ID" value="NZ_SOFP01000014.1"/>
</dbReference>
<dbReference type="AlphaFoldDB" id="A0A4V3IFE1"/>
<proteinExistence type="inferred from homology"/>
<comment type="similarity">
    <text evidence="1">Belongs to the 'phage' integrase family.</text>
</comment>
<organism evidence="8 9">
    <name type="scientific">Cryobacterium algoritolerans</name>
    <dbReference type="NCBI Taxonomy" id="1259184"/>
    <lineage>
        <taxon>Bacteria</taxon>
        <taxon>Bacillati</taxon>
        <taxon>Actinomycetota</taxon>
        <taxon>Actinomycetes</taxon>
        <taxon>Micrococcales</taxon>
        <taxon>Microbacteriaceae</taxon>
        <taxon>Cryobacterium</taxon>
    </lineage>
</organism>
<sequence>MTGITATVQMFFSDRLAKQRQASGHTVAAYRDTLRLLFAFVQSTTGKLPSHLDWSDLDQGVISAFLDHLETTRNNSARTRNARLGALRSLFRYAALQHPEHADVIARVLAIPPKRFDKATVSYLTAEEVDALLAAPDLTTWEGRRDHAWLMLCIQTGLRVSELTGLNCADISCGTGSNVRCHGKGRKDRAIPLTAATEAAVRYWLRERAGLPTDPLFCTRTGRRLTRDAIEHRLIAHHAAAALTCGTLQSKKLSPHTLRHTTAMTLLHAGVDTTVIALWLGHADTRSTDPYIHADMTIKERALAKTTPVSSPPGRYRPADSLLSFLEGL</sequence>
<dbReference type="InterPro" id="IPR011010">
    <property type="entry name" value="DNA_brk_join_enz"/>
</dbReference>
<protein>
    <submittedName>
        <fullName evidence="8">Integrase</fullName>
    </submittedName>
</protein>
<dbReference type="GO" id="GO:0006310">
    <property type="term" value="P:DNA recombination"/>
    <property type="evidence" value="ECO:0007669"/>
    <property type="project" value="UniProtKB-KW"/>
</dbReference>
<evidence type="ECO:0000256" key="4">
    <source>
        <dbReference type="ARBA" id="ARBA00023172"/>
    </source>
</evidence>
<dbReference type="PROSITE" id="PS51900">
    <property type="entry name" value="CB"/>
    <property type="match status" value="1"/>
</dbReference>
<evidence type="ECO:0000313" key="8">
    <source>
        <dbReference type="EMBL" id="TFC19046.1"/>
    </source>
</evidence>
<evidence type="ECO:0000256" key="5">
    <source>
        <dbReference type="PROSITE-ProRule" id="PRU01248"/>
    </source>
</evidence>
<dbReference type="OrthoDB" id="9801717at2"/>
<evidence type="ECO:0000256" key="2">
    <source>
        <dbReference type="ARBA" id="ARBA00022908"/>
    </source>
</evidence>
<dbReference type="Gene3D" id="1.10.150.130">
    <property type="match status" value="1"/>
</dbReference>
<feature type="domain" description="Core-binding (CB)" evidence="7">
    <location>
        <begin position="2"/>
        <end position="95"/>
    </location>
</feature>
<dbReference type="Pfam" id="PF02899">
    <property type="entry name" value="Phage_int_SAM_1"/>
    <property type="match status" value="1"/>
</dbReference>
<keyword evidence="9" id="KW-1185">Reference proteome</keyword>
<keyword evidence="2" id="KW-0229">DNA integration</keyword>
<dbReference type="SUPFAM" id="SSF56349">
    <property type="entry name" value="DNA breaking-rejoining enzymes"/>
    <property type="match status" value="1"/>
</dbReference>
<dbReference type="InterPro" id="IPR004107">
    <property type="entry name" value="Integrase_SAM-like_N"/>
</dbReference>
<evidence type="ECO:0000259" key="7">
    <source>
        <dbReference type="PROSITE" id="PS51900"/>
    </source>
</evidence>
<keyword evidence="4" id="KW-0233">DNA recombination</keyword>
<dbReference type="PANTHER" id="PTHR30349:SF41">
    <property type="entry name" value="INTEGRASE_RECOMBINASE PROTEIN MJ0367-RELATED"/>
    <property type="match status" value="1"/>
</dbReference>
<feature type="domain" description="Tyr recombinase" evidence="6">
    <location>
        <begin position="119"/>
        <end position="304"/>
    </location>
</feature>
<dbReference type="EMBL" id="SOFP01000014">
    <property type="protein sequence ID" value="TFC19046.1"/>
    <property type="molecule type" value="Genomic_DNA"/>
</dbReference>
<dbReference type="Gene3D" id="1.10.443.10">
    <property type="entry name" value="Intergrase catalytic core"/>
    <property type="match status" value="1"/>
</dbReference>
<evidence type="ECO:0000256" key="1">
    <source>
        <dbReference type="ARBA" id="ARBA00008857"/>
    </source>
</evidence>
<dbReference type="InterPro" id="IPR013762">
    <property type="entry name" value="Integrase-like_cat_sf"/>
</dbReference>
<keyword evidence="3 5" id="KW-0238">DNA-binding</keyword>
<dbReference type="InterPro" id="IPR002104">
    <property type="entry name" value="Integrase_catalytic"/>
</dbReference>
<name>A0A4V3IFE1_9MICO</name>
<dbReference type="Pfam" id="PF00589">
    <property type="entry name" value="Phage_integrase"/>
    <property type="match status" value="1"/>
</dbReference>
<dbReference type="PANTHER" id="PTHR30349">
    <property type="entry name" value="PHAGE INTEGRASE-RELATED"/>
    <property type="match status" value="1"/>
</dbReference>
<dbReference type="InterPro" id="IPR010998">
    <property type="entry name" value="Integrase_recombinase_N"/>
</dbReference>
<gene>
    <name evidence="8" type="ORF">E3O19_03655</name>
</gene>
<dbReference type="InterPro" id="IPR050090">
    <property type="entry name" value="Tyrosine_recombinase_XerCD"/>
</dbReference>
<evidence type="ECO:0000313" key="9">
    <source>
        <dbReference type="Proteomes" id="UP000298412"/>
    </source>
</evidence>
<dbReference type="GO" id="GO:0003677">
    <property type="term" value="F:DNA binding"/>
    <property type="evidence" value="ECO:0007669"/>
    <property type="project" value="UniProtKB-UniRule"/>
</dbReference>
<reference evidence="8 9" key="1">
    <citation type="submission" date="2019-03" db="EMBL/GenBank/DDBJ databases">
        <title>Genomics of glacier-inhabiting Cryobacterium strains.</title>
        <authorList>
            <person name="Liu Q."/>
            <person name="Xin Y.-H."/>
        </authorList>
    </citation>
    <scope>NUCLEOTIDE SEQUENCE [LARGE SCALE GENOMIC DNA]</scope>
    <source>
        <strain evidence="8 9">MDT1-3</strain>
    </source>
</reference>
<comment type="caution">
    <text evidence="8">The sequence shown here is derived from an EMBL/GenBank/DDBJ whole genome shotgun (WGS) entry which is preliminary data.</text>
</comment>
<dbReference type="PROSITE" id="PS51898">
    <property type="entry name" value="TYR_RECOMBINASE"/>
    <property type="match status" value="1"/>
</dbReference>
<dbReference type="GO" id="GO:0015074">
    <property type="term" value="P:DNA integration"/>
    <property type="evidence" value="ECO:0007669"/>
    <property type="project" value="UniProtKB-KW"/>
</dbReference>